<keyword evidence="6" id="KW-0560">Oxidoreductase</keyword>
<dbReference type="Gene3D" id="3.50.50.60">
    <property type="entry name" value="FAD/NAD(P)-binding domain"/>
    <property type="match status" value="1"/>
</dbReference>
<dbReference type="SUPFAM" id="SSF51905">
    <property type="entry name" value="FAD/NAD(P)-binding domain"/>
    <property type="match status" value="1"/>
</dbReference>
<dbReference type="PANTHER" id="PTHR43872">
    <property type="entry name" value="MONOOXYGENASE, PUTATIVE (AFU_ORTHOLOGUE AFUA_8G02570)-RELATED"/>
    <property type="match status" value="1"/>
</dbReference>
<dbReference type="InterPro" id="IPR036188">
    <property type="entry name" value="FAD/NAD-bd_sf"/>
</dbReference>
<keyword evidence="4" id="KW-0274">FAD</keyword>
<dbReference type="Pfam" id="PF00743">
    <property type="entry name" value="FMO-like"/>
    <property type="match status" value="1"/>
</dbReference>
<comment type="cofactor">
    <cofactor evidence="1">
        <name>FAD</name>
        <dbReference type="ChEBI" id="CHEBI:57692"/>
    </cofactor>
</comment>
<dbReference type="Pfam" id="PF13450">
    <property type="entry name" value="NAD_binding_8"/>
    <property type="match status" value="1"/>
</dbReference>
<dbReference type="Proteomes" id="UP000509383">
    <property type="component" value="Chromosome"/>
</dbReference>
<name>A0A6J4E6T2_9PSED</name>
<organism evidence="8 10">
    <name type="scientific">Pseudomonas tohonis</name>
    <dbReference type="NCBI Taxonomy" id="2725477"/>
    <lineage>
        <taxon>Bacteria</taxon>
        <taxon>Pseudomonadati</taxon>
        <taxon>Pseudomonadota</taxon>
        <taxon>Gammaproteobacteria</taxon>
        <taxon>Pseudomonadales</taxon>
        <taxon>Pseudomonadaceae</taxon>
        <taxon>Pseudomonas</taxon>
    </lineage>
</organism>
<keyword evidence="5" id="KW-0521">NADP</keyword>
<dbReference type="GO" id="GO:0050661">
    <property type="term" value="F:NADP binding"/>
    <property type="evidence" value="ECO:0007669"/>
    <property type="project" value="InterPro"/>
</dbReference>
<keyword evidence="3" id="KW-0285">Flavoprotein</keyword>
<dbReference type="Proteomes" id="UP001054892">
    <property type="component" value="Unassembled WGS sequence"/>
</dbReference>
<evidence type="ECO:0000256" key="6">
    <source>
        <dbReference type="ARBA" id="ARBA00023002"/>
    </source>
</evidence>
<evidence type="ECO:0000313" key="8">
    <source>
        <dbReference type="EMBL" id="BCG24634.1"/>
    </source>
</evidence>
<dbReference type="RefSeq" id="WP_173175733.1">
    <property type="nucleotide sequence ID" value="NZ_AP023189.1"/>
</dbReference>
<reference evidence="8 10" key="1">
    <citation type="submission" date="2020-05" db="EMBL/GenBank/DDBJ databases">
        <title>Characterization of novel class B3 metallo-beta-lactamase from novel Pseudomonas species.</title>
        <authorList>
            <person name="Yamada K."/>
            <person name="Aoki K."/>
            <person name="Ishii Y."/>
        </authorList>
    </citation>
    <scope>NUCLEOTIDE SEQUENCE [LARGE SCALE GENOMIC DNA]</scope>
    <source>
        <strain evidence="8 10">TUM18999</strain>
        <strain evidence="9 11">TUM20286</strain>
    </source>
</reference>
<evidence type="ECO:0000313" key="9">
    <source>
        <dbReference type="EMBL" id="GJN52007.1"/>
    </source>
</evidence>
<keyword evidence="7 8" id="KW-0503">Monooxygenase</keyword>
<dbReference type="KEGG" id="ptw:TUM18999_28250"/>
<proteinExistence type="inferred from homology"/>
<dbReference type="EMBL" id="AP023189">
    <property type="protein sequence ID" value="BCG24634.1"/>
    <property type="molecule type" value="Genomic_DNA"/>
</dbReference>
<dbReference type="PANTHER" id="PTHR43872:SF1">
    <property type="entry name" value="MONOOXYGENASE, PUTATIVE (AFU_ORTHOLOGUE AFUA_8G02570)-RELATED"/>
    <property type="match status" value="1"/>
</dbReference>
<evidence type="ECO:0000256" key="7">
    <source>
        <dbReference type="ARBA" id="ARBA00023033"/>
    </source>
</evidence>
<accession>A0A6J4E6T2</accession>
<evidence type="ECO:0000256" key="5">
    <source>
        <dbReference type="ARBA" id="ARBA00022857"/>
    </source>
</evidence>
<dbReference type="GO" id="GO:0004499">
    <property type="term" value="F:N,N-dimethylaniline monooxygenase activity"/>
    <property type="evidence" value="ECO:0007669"/>
    <property type="project" value="InterPro"/>
</dbReference>
<dbReference type="FunFam" id="3.50.50.60:FF:000228">
    <property type="entry name" value="FAD-containing monooxygenase EthA"/>
    <property type="match status" value="1"/>
</dbReference>
<dbReference type="GO" id="GO:0050660">
    <property type="term" value="F:flavin adenine dinucleotide binding"/>
    <property type="evidence" value="ECO:0007669"/>
    <property type="project" value="InterPro"/>
</dbReference>
<evidence type="ECO:0000313" key="10">
    <source>
        <dbReference type="Proteomes" id="UP000509383"/>
    </source>
</evidence>
<evidence type="ECO:0000256" key="1">
    <source>
        <dbReference type="ARBA" id="ARBA00001974"/>
    </source>
</evidence>
<protein>
    <submittedName>
        <fullName evidence="8 9">FAD-containing monooxygenase MymA</fullName>
    </submittedName>
</protein>
<evidence type="ECO:0000256" key="3">
    <source>
        <dbReference type="ARBA" id="ARBA00022630"/>
    </source>
</evidence>
<keyword evidence="11" id="KW-1185">Reference proteome</keyword>
<comment type="similarity">
    <text evidence="2">Belongs to the FAD-binding monooxygenase family.</text>
</comment>
<dbReference type="InterPro" id="IPR051820">
    <property type="entry name" value="FAD-binding_MO"/>
</dbReference>
<dbReference type="EMBL" id="BQKM01000003">
    <property type="protein sequence ID" value="GJN52007.1"/>
    <property type="molecule type" value="Genomic_DNA"/>
</dbReference>
<evidence type="ECO:0000256" key="2">
    <source>
        <dbReference type="ARBA" id="ARBA00010139"/>
    </source>
</evidence>
<dbReference type="AlphaFoldDB" id="A0A6J4E6T2"/>
<dbReference type="InterPro" id="IPR020946">
    <property type="entry name" value="Flavin_mOase-like"/>
</dbReference>
<evidence type="ECO:0000313" key="11">
    <source>
        <dbReference type="Proteomes" id="UP001054892"/>
    </source>
</evidence>
<sequence length="497" mass="55711">MNDHHDVLIIGAGLSGIGMGCHLVREAPQMDFAIIERRQAVGGTWDLFRYPGIRSDADMFSFGFAFRPWDRLKTLADGDTIRQYIEDTAREHGVDRKIRFGLACTEASWSSHERVWTVKARDEASGVQRVFTGRFLVSCVGYYDYDRGYQPDFPGMQRFQGRLIHPQHWPEDLDYDGKRVVVIGSGATAVTLVPAMAGRAGHVTMLQRSPSYIISVPGKDMVSAALRRVLPERWVYAMARKRNIWLQRVIYKAARRWPEKVRAWLLGSVRKQLGGKVDMRHFTPSYMPWDERLCAVPDGDLFAALREGRASVVTDRIATFTERGIALESGAELPADIIVSATGLQLRALGGIDLLVDGQRRSLADRLTYKGVLAQGIPNMGSVFGYTNAPWTLKADIASSYLCRLFNHMRKHDLEVCTPRAPEGEMEEGSVMGALQSGYVQRGSDLLPRQGRHLPWRVLNHYERDREMLLRQPIADPALEFEPARGQVGAPLATSAG</sequence>
<gene>
    <name evidence="8" type="primary">mymA</name>
    <name evidence="8" type="ORF">TUM18999_28250</name>
    <name evidence="9" type="ORF">TUM20286_17590</name>
</gene>
<evidence type="ECO:0000256" key="4">
    <source>
        <dbReference type="ARBA" id="ARBA00022827"/>
    </source>
</evidence>